<dbReference type="Proteomes" id="UP000007564">
    <property type="component" value="Chromosome"/>
</dbReference>
<name>A0A0C6P6A1_BORBO</name>
<dbReference type="HOGENOM" id="CLU_1426489_0_0_4"/>
<organism evidence="1 2">
    <name type="scientific">Bordetella bronchiseptica 253</name>
    <dbReference type="NCBI Taxonomy" id="568707"/>
    <lineage>
        <taxon>Bacteria</taxon>
        <taxon>Pseudomonadati</taxon>
        <taxon>Pseudomonadota</taxon>
        <taxon>Betaproteobacteria</taxon>
        <taxon>Burkholderiales</taxon>
        <taxon>Alcaligenaceae</taxon>
        <taxon>Bordetella</taxon>
    </lineage>
</organism>
<dbReference type="RefSeq" id="WP_015064200.1">
    <property type="nucleotide sequence ID" value="NC_019382.1"/>
</dbReference>
<dbReference type="OrthoDB" id="8641985at2"/>
<evidence type="ECO:0000313" key="1">
    <source>
        <dbReference type="EMBL" id="CCJ53771.1"/>
    </source>
</evidence>
<proteinExistence type="predicted"/>
<accession>A0A0C6P6A1</accession>
<gene>
    <name evidence="1" type="ORF">BN112_1854</name>
</gene>
<dbReference type="AlphaFoldDB" id="A0A0C6P6A1"/>
<dbReference type="EMBL" id="HE965806">
    <property type="protein sequence ID" value="CCJ53771.1"/>
    <property type="molecule type" value="Genomic_DNA"/>
</dbReference>
<evidence type="ECO:0000313" key="2">
    <source>
        <dbReference type="Proteomes" id="UP000007564"/>
    </source>
</evidence>
<sequence length="187" mass="20723">MNAPGTAERTWRRRSLWLLPAVLALSLAWRNDDNVPQWLVNRELRPRDVPAQAQGALGGAQWKLLEFGIIDAPARRGWLPGSRASYAAFEVQVQADDLPRRWQACRIALHDARGRVWRPATEPVLRMAPHMARGCLAAAHRGAPPGSKLTIMEVFMLPPDVARPLTLSVSVGSERPAYLRFAVPAAD</sequence>
<protein>
    <submittedName>
        <fullName evidence="1">Uncharacterized protein</fullName>
    </submittedName>
</protein>
<dbReference type="KEGG" id="bbh:BN112_1854"/>
<reference evidence="1 2" key="1">
    <citation type="journal article" date="2012" name="BMC Genomics">
        <title>Comparative genomics of the classical Bordetella subspecies: the evolution and exchange of virulence-associated diversity amongst closely related pathogens.</title>
        <authorList>
            <person name="Park J."/>
            <person name="Zhang Y."/>
            <person name="Buboltz A.M."/>
            <person name="Zhang X."/>
            <person name="Schuster S.C."/>
            <person name="Ahuja U."/>
            <person name="Liu M."/>
            <person name="Miller J.F."/>
            <person name="Sebaihia M."/>
            <person name="Bentley S.D."/>
            <person name="Parkhill J."/>
            <person name="Harvill E.T."/>
        </authorList>
    </citation>
    <scope>NUCLEOTIDE SEQUENCE [LARGE SCALE GENOMIC DNA]</scope>
    <source>
        <strain evidence="1 2">253</strain>
    </source>
</reference>